<proteinExistence type="predicted"/>
<organism evidence="1 2">
    <name type="scientific">Flavobacterium chungnamense</name>
    <dbReference type="NCBI Taxonomy" id="706182"/>
    <lineage>
        <taxon>Bacteria</taxon>
        <taxon>Pseudomonadati</taxon>
        <taxon>Bacteroidota</taxon>
        <taxon>Flavobacteriia</taxon>
        <taxon>Flavobacteriales</taxon>
        <taxon>Flavobacteriaceae</taxon>
        <taxon>Flavobacterium</taxon>
    </lineage>
</organism>
<dbReference type="EMBL" id="BAABCS010000018">
    <property type="protein sequence ID" value="GAA4052993.1"/>
    <property type="molecule type" value="Genomic_DNA"/>
</dbReference>
<dbReference type="Proteomes" id="UP001500426">
    <property type="component" value="Unassembled WGS sequence"/>
</dbReference>
<name>A0ABP7UU37_9FLAO</name>
<evidence type="ECO:0000313" key="1">
    <source>
        <dbReference type="EMBL" id="GAA4052993.1"/>
    </source>
</evidence>
<accession>A0ABP7UU37</accession>
<evidence type="ECO:0000313" key="2">
    <source>
        <dbReference type="Proteomes" id="UP001500426"/>
    </source>
</evidence>
<sequence>MADIKISGKMKLKTFQSEFCKKFPFLVPTIVNKEGTRLSNDYTIAKCNTLVNGEYSPIKVDDLSINGNLLVGTLEKRFMECFGIPCQVIYRKNGKHLQTGGKYDSLSISEANRTLESENAEKIVLTDITSYA</sequence>
<reference evidence="2" key="1">
    <citation type="journal article" date="2019" name="Int. J. Syst. Evol. Microbiol.">
        <title>The Global Catalogue of Microorganisms (GCM) 10K type strain sequencing project: providing services to taxonomists for standard genome sequencing and annotation.</title>
        <authorList>
            <consortium name="The Broad Institute Genomics Platform"/>
            <consortium name="The Broad Institute Genome Sequencing Center for Infectious Disease"/>
            <person name="Wu L."/>
            <person name="Ma J."/>
        </authorList>
    </citation>
    <scope>NUCLEOTIDE SEQUENCE [LARGE SCALE GENOMIC DNA]</scope>
    <source>
        <strain evidence="2">JCM 17068</strain>
    </source>
</reference>
<dbReference type="RefSeq" id="WP_344816623.1">
    <property type="nucleotide sequence ID" value="NZ_BAABCS010000018.1"/>
</dbReference>
<comment type="caution">
    <text evidence="1">The sequence shown here is derived from an EMBL/GenBank/DDBJ whole genome shotgun (WGS) entry which is preliminary data.</text>
</comment>
<protein>
    <submittedName>
        <fullName evidence="1">Uncharacterized protein</fullName>
    </submittedName>
</protein>
<keyword evidence="2" id="KW-1185">Reference proteome</keyword>
<gene>
    <name evidence="1" type="ORF">GCM10022388_19140</name>
</gene>